<dbReference type="Proteomes" id="UP001432216">
    <property type="component" value="Chromosome 2"/>
</dbReference>
<protein>
    <recommendedName>
        <fullName evidence="3 8">Carbonic anhydrase</fullName>
        <ecNumber evidence="3 8">4.2.1.1</ecNumber>
    </recommendedName>
    <alternativeName>
        <fullName evidence="8">Carbonate dehydratase</fullName>
    </alternativeName>
</protein>
<keyword evidence="6 8" id="KW-0456">Lyase</keyword>
<dbReference type="PANTHER" id="PTHR11002:SF76">
    <property type="entry name" value="CARBONIC ANHYDRASE"/>
    <property type="match status" value="1"/>
</dbReference>
<dbReference type="GeneID" id="89987885"/>
<accession>A0ABZ2AMQ6</accession>
<keyword evidence="4" id="KW-0479">Metal-binding</keyword>
<organism evidence="9 10">
    <name type="scientific">Cryptococcus decagattii</name>
    <dbReference type="NCBI Taxonomy" id="1859122"/>
    <lineage>
        <taxon>Eukaryota</taxon>
        <taxon>Fungi</taxon>
        <taxon>Dikarya</taxon>
        <taxon>Basidiomycota</taxon>
        <taxon>Agaricomycotina</taxon>
        <taxon>Tremellomycetes</taxon>
        <taxon>Tremellales</taxon>
        <taxon>Cryptococcaceae</taxon>
        <taxon>Cryptococcus</taxon>
        <taxon>Cryptococcus gattii species complex</taxon>
    </lineage>
</organism>
<evidence type="ECO:0000256" key="7">
    <source>
        <dbReference type="ARBA" id="ARBA00048348"/>
    </source>
</evidence>
<comment type="function">
    <text evidence="8">Reversible hydration of carbon dioxide.</text>
</comment>
<evidence type="ECO:0000256" key="2">
    <source>
        <dbReference type="ARBA" id="ARBA00006217"/>
    </source>
</evidence>
<evidence type="ECO:0000256" key="8">
    <source>
        <dbReference type="RuleBase" id="RU003956"/>
    </source>
</evidence>
<evidence type="ECO:0000256" key="4">
    <source>
        <dbReference type="ARBA" id="ARBA00022723"/>
    </source>
</evidence>
<evidence type="ECO:0000256" key="6">
    <source>
        <dbReference type="ARBA" id="ARBA00023239"/>
    </source>
</evidence>
<comment type="catalytic activity">
    <reaction evidence="7 8">
        <text>hydrogencarbonate + H(+) = CO2 + H2O</text>
        <dbReference type="Rhea" id="RHEA:10748"/>
        <dbReference type="ChEBI" id="CHEBI:15377"/>
        <dbReference type="ChEBI" id="CHEBI:15378"/>
        <dbReference type="ChEBI" id="CHEBI:16526"/>
        <dbReference type="ChEBI" id="CHEBI:17544"/>
        <dbReference type="EC" id="4.2.1.1"/>
    </reaction>
</comment>
<keyword evidence="10" id="KW-1185">Reference proteome</keyword>
<evidence type="ECO:0000256" key="1">
    <source>
        <dbReference type="ARBA" id="ARBA00001947"/>
    </source>
</evidence>
<evidence type="ECO:0000256" key="5">
    <source>
        <dbReference type="ARBA" id="ARBA00022833"/>
    </source>
</evidence>
<dbReference type="EMBL" id="CP143807">
    <property type="protein sequence ID" value="WVO19820.1"/>
    <property type="molecule type" value="Genomic_DNA"/>
</dbReference>
<gene>
    <name evidence="9" type="ORF">IAS62_001110</name>
</gene>
<keyword evidence="5 8" id="KW-0862">Zinc</keyword>
<dbReference type="SUPFAM" id="SSF53056">
    <property type="entry name" value="beta-carbonic anhydrase, cab"/>
    <property type="match status" value="1"/>
</dbReference>
<comment type="similarity">
    <text evidence="2 8">Belongs to the beta-class carbonic anhydrase family.</text>
</comment>
<dbReference type="InterPro" id="IPR036874">
    <property type="entry name" value="Carbonic_anhydrase_sf"/>
</dbReference>
<dbReference type="EC" id="4.2.1.1" evidence="3 8"/>
<proteinExistence type="inferred from homology"/>
<reference evidence="9 10" key="1">
    <citation type="submission" date="2024-01" db="EMBL/GenBank/DDBJ databases">
        <title>Comparative genomics of Cryptococcus and Kwoniella reveals pathogenesis evolution and contrasting modes of karyotype evolution via chromosome fusion or intercentromeric recombination.</title>
        <authorList>
            <person name="Coelho M.A."/>
            <person name="David-Palma M."/>
            <person name="Shea T."/>
            <person name="Bowers K."/>
            <person name="McGinley-Smith S."/>
            <person name="Mohammad A.W."/>
            <person name="Gnirke A."/>
            <person name="Yurkov A.M."/>
            <person name="Nowrousian M."/>
            <person name="Sun S."/>
            <person name="Cuomo C.A."/>
            <person name="Heitman J."/>
        </authorList>
    </citation>
    <scope>NUCLEOTIDE SEQUENCE [LARGE SCALE GENOMIC DNA]</scope>
    <source>
        <strain evidence="9 10">7685027</strain>
    </source>
</reference>
<evidence type="ECO:0000313" key="9">
    <source>
        <dbReference type="EMBL" id="WVO19820.1"/>
    </source>
</evidence>
<dbReference type="RefSeq" id="XP_064719060.1">
    <property type="nucleotide sequence ID" value="XM_064862988.1"/>
</dbReference>
<name>A0ABZ2AMQ6_9TREE</name>
<dbReference type="InterPro" id="IPR001765">
    <property type="entry name" value="Carbonic_anhydrase"/>
</dbReference>
<comment type="cofactor">
    <cofactor evidence="1">
        <name>Zn(2+)</name>
        <dbReference type="ChEBI" id="CHEBI:29105"/>
    </cofactor>
</comment>
<evidence type="ECO:0000313" key="10">
    <source>
        <dbReference type="Proteomes" id="UP001432216"/>
    </source>
</evidence>
<dbReference type="Gene3D" id="3.40.1050.10">
    <property type="entry name" value="Carbonic anhydrase"/>
    <property type="match status" value="1"/>
</dbReference>
<dbReference type="Pfam" id="PF00484">
    <property type="entry name" value="Pro_CA"/>
    <property type="match status" value="1"/>
</dbReference>
<dbReference type="PANTHER" id="PTHR11002">
    <property type="entry name" value="CARBONIC ANHYDRASE"/>
    <property type="match status" value="1"/>
</dbReference>
<evidence type="ECO:0000256" key="3">
    <source>
        <dbReference type="ARBA" id="ARBA00012925"/>
    </source>
</evidence>
<sequence>MSQSSLDYPYVWAKNTSFFPHHFPGERPEILWIGSDARVPETNILGCQPGDVFVHRNITNLFSPQDDLLNVVLMVALMNFKVKHIVVT</sequence>